<name>D0V1Y0_CONSP</name>
<dbReference type="AlphaFoldDB" id="D0V1Y0"/>
<evidence type="ECO:0000256" key="4">
    <source>
        <dbReference type="ARBA" id="ARBA00022656"/>
    </source>
</evidence>
<keyword evidence="4" id="KW-0800">Toxin</keyword>
<evidence type="ECO:0000256" key="3">
    <source>
        <dbReference type="ARBA" id="ARBA00022525"/>
    </source>
</evidence>
<comment type="subcellular location">
    <subcellularLocation>
        <location evidence="1">Secreted</location>
    </subcellularLocation>
</comment>
<dbReference type="InterPro" id="IPR020242">
    <property type="entry name" value="Conotoxin_I2"/>
</dbReference>
<dbReference type="Pfam" id="PF17557">
    <property type="entry name" value="Conotoxin_I2"/>
    <property type="match status" value="1"/>
</dbReference>
<dbReference type="GO" id="GO:0090729">
    <property type="term" value="F:toxin activity"/>
    <property type="evidence" value="ECO:0007669"/>
    <property type="project" value="UniProtKB-KW"/>
</dbReference>
<accession>D0V1Y0</accession>
<keyword evidence="3" id="KW-0964">Secreted</keyword>
<dbReference type="InterPro" id="IPR013141">
    <property type="entry name" value="Conotoxin-I_CS"/>
</dbReference>
<reference evidence="6" key="2">
    <citation type="journal article" date="2010" name="Peptides">
        <title>Identification, by molecular cloning, of a novel type of I2-superfamily conotoxin precursor and two novel I2-conotoxins from the worm-hunter snail Conus spurius from the Gulf of Mexico.</title>
        <authorList>
            <person name="Zamora-Bustillos R."/>
            <person name="Aguilar M.B."/>
            <person name="Falcon A."/>
        </authorList>
    </citation>
    <scope>NUCLEOTIDE SEQUENCE</scope>
</reference>
<keyword evidence="5" id="KW-1015">Disulfide bond</keyword>
<evidence type="ECO:0000313" key="6">
    <source>
        <dbReference type="EMBL" id="ACY01959.1"/>
    </source>
</evidence>
<reference evidence="6" key="1">
    <citation type="submission" date="2009-09" db="EMBL/GenBank/DDBJ databases">
        <authorList>
            <person name="Zamora R."/>
            <person name="Aguilar M.B."/>
            <person name="Falcon A."/>
        </authorList>
    </citation>
    <scope>NUCLEOTIDE SEQUENCE</scope>
</reference>
<evidence type="ECO:0000256" key="2">
    <source>
        <dbReference type="ARBA" id="ARBA00007388"/>
    </source>
</evidence>
<proteinExistence type="evidence at transcript level"/>
<sequence>MMFRVTSVGCFLLVIVFLNLSPGFTYTRTALQRTLSQSGKRDYPEHVWEWHLSRCSDEGASCEKKSDCCFLSCCWSVCDRPCRLVPGKRAQLQKFLRHR</sequence>
<evidence type="ECO:0000256" key="1">
    <source>
        <dbReference type="ARBA" id="ARBA00004613"/>
    </source>
</evidence>
<dbReference type="EMBL" id="GU013538">
    <property type="protein sequence ID" value="ACY01959.1"/>
    <property type="molecule type" value="mRNA"/>
</dbReference>
<organism evidence="6">
    <name type="scientific">Conus spurius</name>
    <name type="common">Alphabet cone</name>
    <dbReference type="NCBI Taxonomy" id="192919"/>
    <lineage>
        <taxon>Eukaryota</taxon>
        <taxon>Metazoa</taxon>
        <taxon>Spiralia</taxon>
        <taxon>Lophotrochozoa</taxon>
        <taxon>Mollusca</taxon>
        <taxon>Gastropoda</taxon>
        <taxon>Caenogastropoda</taxon>
        <taxon>Neogastropoda</taxon>
        <taxon>Conoidea</taxon>
        <taxon>Conidae</taxon>
        <taxon>Conus</taxon>
        <taxon>Lindaconus</taxon>
    </lineage>
</organism>
<comment type="similarity">
    <text evidence="2">Belongs to the conotoxin I2 superfamily.</text>
</comment>
<protein>
    <submittedName>
        <fullName evidence="6">I-superfamily Sr11.8 conotoxin</fullName>
    </submittedName>
</protein>
<evidence type="ECO:0000256" key="5">
    <source>
        <dbReference type="ARBA" id="ARBA00023157"/>
    </source>
</evidence>
<dbReference type="GO" id="GO:0005576">
    <property type="term" value="C:extracellular region"/>
    <property type="evidence" value="ECO:0007669"/>
    <property type="project" value="UniProtKB-SubCell"/>
</dbReference>
<dbReference type="PROSITE" id="PS60019">
    <property type="entry name" value="I_CONOTOXIN"/>
    <property type="match status" value="1"/>
</dbReference>